<protein>
    <recommendedName>
        <fullName evidence="2">non-specific serine/threonine protein kinase</fullName>
        <ecNumber evidence="2">2.7.11.1</ecNumber>
    </recommendedName>
</protein>
<dbReference type="CDD" id="cd05145">
    <property type="entry name" value="RIO1_like"/>
    <property type="match status" value="1"/>
</dbReference>
<evidence type="ECO:0000256" key="8">
    <source>
        <dbReference type="ARBA" id="ARBA00022840"/>
    </source>
</evidence>
<dbReference type="AlphaFoldDB" id="A0A0M0BSF7"/>
<keyword evidence="6" id="KW-0547">Nucleotide-binding</keyword>
<keyword evidence="9" id="KW-0460">Magnesium</keyword>
<comment type="similarity">
    <text evidence="1">Belongs to the protein kinase superfamily. RIO-type Ser/Thr kinase family.</text>
</comment>
<dbReference type="PROSITE" id="PS01245">
    <property type="entry name" value="RIO1"/>
    <property type="match status" value="1"/>
</dbReference>
<keyword evidence="4" id="KW-0808">Transferase</keyword>
<dbReference type="EMBL" id="LFWZ01000003">
    <property type="protein sequence ID" value="KON31513.1"/>
    <property type="molecule type" value="Genomic_DNA"/>
</dbReference>
<evidence type="ECO:0000256" key="5">
    <source>
        <dbReference type="ARBA" id="ARBA00022723"/>
    </source>
</evidence>
<dbReference type="GO" id="GO:0005524">
    <property type="term" value="F:ATP binding"/>
    <property type="evidence" value="ECO:0007669"/>
    <property type="project" value="UniProtKB-KW"/>
</dbReference>
<evidence type="ECO:0000256" key="4">
    <source>
        <dbReference type="ARBA" id="ARBA00022679"/>
    </source>
</evidence>
<comment type="catalytic activity">
    <reaction evidence="10">
        <text>L-threonyl-[protein] + ATP = O-phospho-L-threonyl-[protein] + ADP + H(+)</text>
        <dbReference type="Rhea" id="RHEA:46608"/>
        <dbReference type="Rhea" id="RHEA-COMP:11060"/>
        <dbReference type="Rhea" id="RHEA-COMP:11605"/>
        <dbReference type="ChEBI" id="CHEBI:15378"/>
        <dbReference type="ChEBI" id="CHEBI:30013"/>
        <dbReference type="ChEBI" id="CHEBI:30616"/>
        <dbReference type="ChEBI" id="CHEBI:61977"/>
        <dbReference type="ChEBI" id="CHEBI:456216"/>
        <dbReference type="EC" id="2.7.11.1"/>
    </reaction>
</comment>
<dbReference type="Proteomes" id="UP000037210">
    <property type="component" value="Unassembled WGS sequence"/>
</dbReference>
<dbReference type="SUPFAM" id="SSF56112">
    <property type="entry name" value="Protein kinase-like (PK-like)"/>
    <property type="match status" value="1"/>
</dbReference>
<evidence type="ECO:0000313" key="13">
    <source>
        <dbReference type="EMBL" id="KON31513.1"/>
    </source>
</evidence>
<evidence type="ECO:0000256" key="11">
    <source>
        <dbReference type="ARBA" id="ARBA00048679"/>
    </source>
</evidence>
<evidence type="ECO:0000256" key="7">
    <source>
        <dbReference type="ARBA" id="ARBA00022777"/>
    </source>
</evidence>
<dbReference type="Gene3D" id="1.10.510.10">
    <property type="entry name" value="Transferase(Phosphotransferase) domain 1"/>
    <property type="match status" value="1"/>
</dbReference>
<dbReference type="Pfam" id="PF01163">
    <property type="entry name" value="RIO1"/>
    <property type="match status" value="1"/>
</dbReference>
<name>A0A0M0BSF7_9ARCH</name>
<evidence type="ECO:0000256" key="6">
    <source>
        <dbReference type="ARBA" id="ARBA00022741"/>
    </source>
</evidence>
<evidence type="ECO:0000256" key="10">
    <source>
        <dbReference type="ARBA" id="ARBA00047899"/>
    </source>
</evidence>
<dbReference type="InterPro" id="IPR051272">
    <property type="entry name" value="RIO-type_Ser/Thr_kinase"/>
</dbReference>
<dbReference type="PROSITE" id="PS00109">
    <property type="entry name" value="PROTEIN_KINASE_TYR"/>
    <property type="match status" value="1"/>
</dbReference>
<evidence type="ECO:0000256" key="1">
    <source>
        <dbReference type="ARBA" id="ARBA00009196"/>
    </source>
</evidence>
<keyword evidence="8" id="KW-0067">ATP-binding</keyword>
<dbReference type="EC" id="2.7.11.1" evidence="2"/>
<proteinExistence type="inferred from homology"/>
<evidence type="ECO:0000259" key="12">
    <source>
        <dbReference type="SMART" id="SM00090"/>
    </source>
</evidence>
<keyword evidence="5" id="KW-0479">Metal-binding</keyword>
<accession>A0A0M0BSF7</accession>
<sequence>MSDRGRTDREADGMERRYEEESLMLERRSEEFEVMEAVFDRLTLEAVYRLIHRKVIERIHGVVKAGKEARIYWGEAPDGGELAIKIYYTATAEFRRGMMKYIDGDPRFGRVRRDTRSIIYAWAQKEFKNLTLAEEAGVNAPRPIDIYRNVLVMGFIGRDGVPAPLLREVELVDPEAFYGRLLGEVRLLHARGELVHGDLSEYNIMVWEDAPVIFDLAQAVLRVHPLSDALLRRDIDNVNGYFDKLGVEVFDAEKVERWVKGESERLS</sequence>
<dbReference type="InterPro" id="IPR011009">
    <property type="entry name" value="Kinase-like_dom_sf"/>
</dbReference>
<evidence type="ECO:0000313" key="14">
    <source>
        <dbReference type="Proteomes" id="UP000037210"/>
    </source>
</evidence>
<evidence type="ECO:0000256" key="3">
    <source>
        <dbReference type="ARBA" id="ARBA00022527"/>
    </source>
</evidence>
<dbReference type="GO" id="GO:0046872">
    <property type="term" value="F:metal ion binding"/>
    <property type="evidence" value="ECO:0007669"/>
    <property type="project" value="UniProtKB-KW"/>
</dbReference>
<comment type="caution">
    <text evidence="13">The sequence shown here is derived from an EMBL/GenBank/DDBJ whole genome shotgun (WGS) entry which is preliminary data.</text>
</comment>
<comment type="catalytic activity">
    <reaction evidence="11">
        <text>L-seryl-[protein] + ATP = O-phospho-L-seryl-[protein] + ADP + H(+)</text>
        <dbReference type="Rhea" id="RHEA:17989"/>
        <dbReference type="Rhea" id="RHEA-COMP:9863"/>
        <dbReference type="Rhea" id="RHEA-COMP:11604"/>
        <dbReference type="ChEBI" id="CHEBI:15378"/>
        <dbReference type="ChEBI" id="CHEBI:29999"/>
        <dbReference type="ChEBI" id="CHEBI:30616"/>
        <dbReference type="ChEBI" id="CHEBI:83421"/>
        <dbReference type="ChEBI" id="CHEBI:456216"/>
        <dbReference type="EC" id="2.7.11.1"/>
    </reaction>
</comment>
<dbReference type="Gene3D" id="3.30.200.20">
    <property type="entry name" value="Phosphorylase Kinase, domain 1"/>
    <property type="match status" value="1"/>
</dbReference>
<dbReference type="InterPro" id="IPR008266">
    <property type="entry name" value="Tyr_kinase_AS"/>
</dbReference>
<dbReference type="GO" id="GO:0004674">
    <property type="term" value="F:protein serine/threonine kinase activity"/>
    <property type="evidence" value="ECO:0007669"/>
    <property type="project" value="UniProtKB-KW"/>
</dbReference>
<evidence type="ECO:0000256" key="2">
    <source>
        <dbReference type="ARBA" id="ARBA00012513"/>
    </source>
</evidence>
<gene>
    <name evidence="13" type="ORF">AC482_00550</name>
</gene>
<dbReference type="SMART" id="SM00090">
    <property type="entry name" value="RIO"/>
    <property type="match status" value="1"/>
</dbReference>
<dbReference type="InterPro" id="IPR018935">
    <property type="entry name" value="RIO_kinase_CS"/>
</dbReference>
<keyword evidence="7" id="KW-0418">Kinase</keyword>
<evidence type="ECO:0000256" key="9">
    <source>
        <dbReference type="ARBA" id="ARBA00022842"/>
    </source>
</evidence>
<dbReference type="InterPro" id="IPR018934">
    <property type="entry name" value="RIO_dom"/>
</dbReference>
<dbReference type="PANTHER" id="PTHR45723">
    <property type="entry name" value="SERINE/THREONINE-PROTEIN KINASE RIO1"/>
    <property type="match status" value="1"/>
</dbReference>
<dbReference type="InterPro" id="IPR000687">
    <property type="entry name" value="RIO_kinase"/>
</dbReference>
<reference evidence="13 14" key="1">
    <citation type="submission" date="2015-06" db="EMBL/GenBank/DDBJ databases">
        <title>New insights into the roles of widespread benthic archaea in carbon and nitrogen cycling.</title>
        <authorList>
            <person name="Lazar C.S."/>
            <person name="Baker B.J."/>
            <person name="Seitz K.W."/>
            <person name="Hyde A.S."/>
            <person name="Dick G.J."/>
            <person name="Hinrichs K.-U."/>
            <person name="Teske A.P."/>
        </authorList>
    </citation>
    <scope>NUCLEOTIDE SEQUENCE [LARGE SCALE GENOMIC DNA]</scope>
    <source>
        <strain evidence="13">DG-45</strain>
    </source>
</reference>
<keyword evidence="3" id="KW-0723">Serine/threonine-protein kinase</keyword>
<feature type="domain" description="RIO kinase" evidence="12">
    <location>
        <begin position="28"/>
        <end position="261"/>
    </location>
</feature>
<organism evidence="13 14">
    <name type="scientific">miscellaneous Crenarchaeota group-15 archaeon DG-45</name>
    <dbReference type="NCBI Taxonomy" id="1685127"/>
    <lineage>
        <taxon>Archaea</taxon>
        <taxon>Candidatus Bathyarchaeota</taxon>
        <taxon>MCG-15</taxon>
    </lineage>
</organism>